<dbReference type="InterPro" id="IPR035996">
    <property type="entry name" value="4pyrrol_Methylase_sf"/>
</dbReference>
<dbReference type="InterPro" id="IPR000878">
    <property type="entry name" value="4pyrrol_Mease"/>
</dbReference>
<evidence type="ECO:0000256" key="8">
    <source>
        <dbReference type="RuleBase" id="RU003960"/>
    </source>
</evidence>
<proteinExistence type="inferred from homology"/>
<evidence type="ECO:0000313" key="11">
    <source>
        <dbReference type="Proteomes" id="UP000464495"/>
    </source>
</evidence>
<dbReference type="SUPFAM" id="SSF53790">
    <property type="entry name" value="Tetrapyrrole methylase"/>
    <property type="match status" value="1"/>
</dbReference>
<keyword evidence="5 8" id="KW-0808">Transferase</keyword>
<dbReference type="Gene3D" id="3.40.1010.10">
    <property type="entry name" value="Cobalt-precorrin-4 Transmethylase, Domain 1"/>
    <property type="match status" value="1"/>
</dbReference>
<dbReference type="EC" id="2.1.1.130" evidence="10"/>
<dbReference type="Proteomes" id="UP000464495">
    <property type="component" value="Chromosome"/>
</dbReference>
<comment type="similarity">
    <text evidence="2 7 8">Belongs to the precorrin methyltransferase family.</text>
</comment>
<sequence length="237" mass="24992">MGGTDMSVLYGIGLGPGDPELMTLKADRLIRAAAVLAYPAPDTGESFARRIAAGAIRADAVEIPIVIPMRAKRFPAQAVYDAAAAEIGGHLDGGRDVVVLCEGDPFFYGSFMYLHQRLSTAHRVEIVPGVTSMTAVAGVAGRPLCARNEVLSVIPAPLGEAEIAARLEGSGAAVIMKVGRHLPKVRRVVEAAGLMRRAVYVSHASLPEERHVPLADAPDDAPYFSMILIPGEDPYAA</sequence>
<dbReference type="InterPro" id="IPR012382">
    <property type="entry name" value="CobI/CbiL"/>
</dbReference>
<dbReference type="Pfam" id="PF00590">
    <property type="entry name" value="TP_methylase"/>
    <property type="match status" value="1"/>
</dbReference>
<keyword evidence="11" id="KW-1185">Reference proteome</keyword>
<dbReference type="KEGG" id="amaq:GO499_11375"/>
<evidence type="ECO:0000313" key="10">
    <source>
        <dbReference type="EMBL" id="QHQ35735.1"/>
    </source>
</evidence>
<dbReference type="CDD" id="cd11645">
    <property type="entry name" value="Precorrin_2_C20_MT"/>
    <property type="match status" value="1"/>
</dbReference>
<feature type="domain" description="Tetrapyrrole methylase" evidence="9">
    <location>
        <begin position="9"/>
        <end position="212"/>
    </location>
</feature>
<dbReference type="Gene3D" id="3.30.950.10">
    <property type="entry name" value="Methyltransferase, Cobalt-precorrin-4 Transmethylase, Domain 2"/>
    <property type="match status" value="1"/>
</dbReference>
<keyword evidence="4 8" id="KW-0489">Methyltransferase</keyword>
<dbReference type="PROSITE" id="PS00840">
    <property type="entry name" value="SUMT_2"/>
    <property type="match status" value="1"/>
</dbReference>
<reference evidence="10 11" key="1">
    <citation type="submission" date="2019-12" db="EMBL/GenBank/DDBJ databases">
        <title>Complete genome sequence of Algicella marina strain 9Alg 56(T) isolated from the red alga Tichocarpus crinitus.</title>
        <authorList>
            <person name="Kim S.-G."/>
            <person name="Nedashkovskaya O.I."/>
        </authorList>
    </citation>
    <scope>NUCLEOTIDE SEQUENCE [LARGE SCALE GENOMIC DNA]</scope>
    <source>
        <strain evidence="10 11">9Alg 56</strain>
    </source>
</reference>
<comment type="pathway">
    <text evidence="1">Cofactor biosynthesis; adenosylcobalamin biosynthesis.</text>
</comment>
<evidence type="ECO:0000256" key="6">
    <source>
        <dbReference type="ARBA" id="ARBA00022691"/>
    </source>
</evidence>
<gene>
    <name evidence="10" type="primary">cobI</name>
    <name evidence="10" type="ORF">GO499_11375</name>
</gene>
<dbReference type="AlphaFoldDB" id="A0A6P1T1U6"/>
<dbReference type="InterPro" id="IPR006364">
    <property type="entry name" value="CobI/CbiL/CobIJ_dom"/>
</dbReference>
<evidence type="ECO:0000256" key="7">
    <source>
        <dbReference type="PIRNR" id="PIRNR036427"/>
    </source>
</evidence>
<dbReference type="PANTHER" id="PTHR43467">
    <property type="entry name" value="COBALT-PRECORRIN-2 C(20)-METHYLTRANSFERASE"/>
    <property type="match status" value="1"/>
</dbReference>
<dbReference type="GO" id="GO:0030788">
    <property type="term" value="F:precorrin-2 C20-methyltransferase activity"/>
    <property type="evidence" value="ECO:0007669"/>
    <property type="project" value="UniProtKB-EC"/>
</dbReference>
<accession>A0A6P1T1U6</accession>
<evidence type="ECO:0000259" key="9">
    <source>
        <dbReference type="Pfam" id="PF00590"/>
    </source>
</evidence>
<dbReference type="InterPro" id="IPR014777">
    <property type="entry name" value="4pyrrole_Mease_sub1"/>
</dbReference>
<protein>
    <submittedName>
        <fullName evidence="10">Precorrin-2 C(20)-methyltransferase</fullName>
        <ecNumber evidence="10">2.1.1.130</ecNumber>
    </submittedName>
</protein>
<keyword evidence="3" id="KW-0169">Cobalamin biosynthesis</keyword>
<evidence type="ECO:0000256" key="3">
    <source>
        <dbReference type="ARBA" id="ARBA00022573"/>
    </source>
</evidence>
<evidence type="ECO:0000256" key="1">
    <source>
        <dbReference type="ARBA" id="ARBA00004953"/>
    </source>
</evidence>
<dbReference type="PANTHER" id="PTHR43467:SF2">
    <property type="entry name" value="COBALT-PRECORRIN-2 C(20)-METHYLTRANSFERASE"/>
    <property type="match status" value="1"/>
</dbReference>
<name>A0A6P1T1U6_9RHOB</name>
<dbReference type="InterPro" id="IPR014776">
    <property type="entry name" value="4pyrrole_Mease_sub2"/>
</dbReference>
<dbReference type="NCBIfam" id="TIGR01467">
    <property type="entry name" value="cobI_cbiL"/>
    <property type="match status" value="1"/>
</dbReference>
<dbReference type="UniPathway" id="UPA00148"/>
<dbReference type="PROSITE" id="PS00839">
    <property type="entry name" value="SUMT_1"/>
    <property type="match status" value="1"/>
</dbReference>
<dbReference type="EMBL" id="CP046620">
    <property type="protein sequence ID" value="QHQ35735.1"/>
    <property type="molecule type" value="Genomic_DNA"/>
</dbReference>
<evidence type="ECO:0000256" key="5">
    <source>
        <dbReference type="ARBA" id="ARBA00022679"/>
    </source>
</evidence>
<evidence type="ECO:0000256" key="4">
    <source>
        <dbReference type="ARBA" id="ARBA00022603"/>
    </source>
</evidence>
<organism evidence="10 11">
    <name type="scientific">Algicella marina</name>
    <dbReference type="NCBI Taxonomy" id="2683284"/>
    <lineage>
        <taxon>Bacteria</taxon>
        <taxon>Pseudomonadati</taxon>
        <taxon>Pseudomonadota</taxon>
        <taxon>Alphaproteobacteria</taxon>
        <taxon>Rhodobacterales</taxon>
        <taxon>Paracoccaceae</taxon>
        <taxon>Algicella</taxon>
    </lineage>
</organism>
<dbReference type="InterPro" id="IPR003043">
    <property type="entry name" value="Uropor_MeTrfase_CS"/>
</dbReference>
<dbReference type="GO" id="GO:0032259">
    <property type="term" value="P:methylation"/>
    <property type="evidence" value="ECO:0007669"/>
    <property type="project" value="UniProtKB-KW"/>
</dbReference>
<dbReference type="PIRSF" id="PIRSF036427">
    <property type="entry name" value="Precrrn-2_mtase"/>
    <property type="match status" value="1"/>
</dbReference>
<keyword evidence="6" id="KW-0949">S-adenosyl-L-methionine</keyword>
<evidence type="ECO:0000256" key="2">
    <source>
        <dbReference type="ARBA" id="ARBA00005879"/>
    </source>
</evidence>
<dbReference type="GO" id="GO:0009236">
    <property type="term" value="P:cobalamin biosynthetic process"/>
    <property type="evidence" value="ECO:0007669"/>
    <property type="project" value="UniProtKB-UniRule"/>
</dbReference>